<evidence type="ECO:0000313" key="2">
    <source>
        <dbReference type="EMBL" id="OBR97456.1"/>
    </source>
</evidence>
<keyword evidence="4" id="KW-1185">Reference proteome</keyword>
<dbReference type="EMBL" id="LITQ01000030">
    <property type="protein sequence ID" value="OAA90708.1"/>
    <property type="molecule type" value="Genomic_DNA"/>
</dbReference>
<dbReference type="Proteomes" id="UP000093694">
    <property type="component" value="Unassembled WGS sequence"/>
</dbReference>
<name>A0A166RDG9_9CLOT</name>
<dbReference type="EMBL" id="LROR01000023">
    <property type="protein sequence ID" value="OBR97456.1"/>
    <property type="molecule type" value="Genomic_DNA"/>
</dbReference>
<protein>
    <recommendedName>
        <fullName evidence="5">DUF3168 domain-containing protein</fullName>
    </recommendedName>
</protein>
<reference evidence="1 3" key="1">
    <citation type="journal article" date="2015" name="Biotechnol. Bioeng.">
        <title>Genome sequence and phenotypic characterization of Caulobacter segnis.</title>
        <authorList>
            <person name="Patel S."/>
            <person name="Fletcher B."/>
            <person name="Scott D.C."/>
            <person name="Ely B."/>
        </authorList>
    </citation>
    <scope>NUCLEOTIDE SEQUENCE [LARGE SCALE GENOMIC DNA]</scope>
    <source>
        <strain evidence="1 3">PS02</strain>
    </source>
</reference>
<evidence type="ECO:0000313" key="3">
    <source>
        <dbReference type="Proteomes" id="UP000077384"/>
    </source>
</evidence>
<reference evidence="2 4" key="2">
    <citation type="journal article" date="2016" name="Front. Microbiol.">
        <title>Industrial Acetogenic Biocatalysts: A Comparative Metabolic and Genomic Analysis.</title>
        <authorList>
            <person name="Bengelsdorf F."/>
            <person name="Poehlein A."/>
            <person name="Sonja S."/>
            <person name="Erz C."/>
            <person name="Hummel T."/>
            <person name="Hoffmeister S."/>
            <person name="Daniel R."/>
            <person name="Durre P."/>
        </authorList>
    </citation>
    <scope>NUCLEOTIDE SEQUENCE [LARGE SCALE GENOMIC DNA]</scope>
    <source>
        <strain evidence="2 4">PTA-10522</strain>
    </source>
</reference>
<dbReference type="RefSeq" id="WP_063602042.1">
    <property type="nucleotide sequence ID" value="NZ_LITQ01000030.1"/>
</dbReference>
<sequence>MLNLYDVIFSLINPVVDSYAEHYPIDKETEEGGKKYPYAEFNFPNVSANNEYSDLNQLQIDIWNDKSGQVEEIETIADNLVKVLNKKIIKTDNMLVQIFKDKPFRLKLPDSDINIQRRELRFLVKLYEKG</sequence>
<dbReference type="AlphaFoldDB" id="A0A166RDG9"/>
<evidence type="ECO:0000313" key="4">
    <source>
        <dbReference type="Proteomes" id="UP000093694"/>
    </source>
</evidence>
<accession>A0A166RDG9</accession>
<proteinExistence type="predicted"/>
<comment type="caution">
    <text evidence="1">The sequence shown here is derived from an EMBL/GenBank/DDBJ whole genome shotgun (WGS) entry which is preliminary data.</text>
</comment>
<organism evidence="1 3">
    <name type="scientific">Clostridium coskatii</name>
    <dbReference type="NCBI Taxonomy" id="1705578"/>
    <lineage>
        <taxon>Bacteria</taxon>
        <taxon>Bacillati</taxon>
        <taxon>Bacillota</taxon>
        <taxon>Clostridia</taxon>
        <taxon>Eubacteriales</taxon>
        <taxon>Clostridiaceae</taxon>
        <taxon>Clostridium</taxon>
    </lineage>
</organism>
<gene>
    <name evidence="2" type="ORF">CLCOS_03120</name>
    <name evidence="1" type="ORF">WX73_02073</name>
</gene>
<evidence type="ECO:0008006" key="5">
    <source>
        <dbReference type="Google" id="ProtNLM"/>
    </source>
</evidence>
<dbReference type="PATRIC" id="fig|1705578.3.peg.2331"/>
<evidence type="ECO:0000313" key="1">
    <source>
        <dbReference type="EMBL" id="OAA90708.1"/>
    </source>
</evidence>
<dbReference type="Proteomes" id="UP000077384">
    <property type="component" value="Unassembled WGS sequence"/>
</dbReference>